<feature type="non-terminal residue" evidence="1">
    <location>
        <position position="295"/>
    </location>
</feature>
<organism evidence="1 2">
    <name type="scientific">Mycena metata</name>
    <dbReference type="NCBI Taxonomy" id="1033252"/>
    <lineage>
        <taxon>Eukaryota</taxon>
        <taxon>Fungi</taxon>
        <taxon>Dikarya</taxon>
        <taxon>Basidiomycota</taxon>
        <taxon>Agaricomycotina</taxon>
        <taxon>Agaricomycetes</taxon>
        <taxon>Agaricomycetidae</taxon>
        <taxon>Agaricales</taxon>
        <taxon>Marasmiineae</taxon>
        <taxon>Mycenaceae</taxon>
        <taxon>Mycena</taxon>
    </lineage>
</organism>
<proteinExistence type="predicted"/>
<reference evidence="1" key="1">
    <citation type="submission" date="2023-03" db="EMBL/GenBank/DDBJ databases">
        <title>Massive genome expansion in bonnet fungi (Mycena s.s.) driven by repeated elements and novel gene families across ecological guilds.</title>
        <authorList>
            <consortium name="Lawrence Berkeley National Laboratory"/>
            <person name="Harder C.B."/>
            <person name="Miyauchi S."/>
            <person name="Viragh M."/>
            <person name="Kuo A."/>
            <person name="Thoen E."/>
            <person name="Andreopoulos B."/>
            <person name="Lu D."/>
            <person name="Skrede I."/>
            <person name="Drula E."/>
            <person name="Henrissat B."/>
            <person name="Morin E."/>
            <person name="Kohler A."/>
            <person name="Barry K."/>
            <person name="LaButti K."/>
            <person name="Morin E."/>
            <person name="Salamov A."/>
            <person name="Lipzen A."/>
            <person name="Mereny Z."/>
            <person name="Hegedus B."/>
            <person name="Baldrian P."/>
            <person name="Stursova M."/>
            <person name="Weitz H."/>
            <person name="Taylor A."/>
            <person name="Grigoriev I.V."/>
            <person name="Nagy L.G."/>
            <person name="Martin F."/>
            <person name="Kauserud H."/>
        </authorList>
    </citation>
    <scope>NUCLEOTIDE SEQUENCE</scope>
    <source>
        <strain evidence="1">CBHHK182m</strain>
    </source>
</reference>
<keyword evidence="2" id="KW-1185">Reference proteome</keyword>
<gene>
    <name evidence="1" type="ORF">B0H16DRAFT_1830749</name>
</gene>
<protein>
    <submittedName>
        <fullName evidence="1">Uncharacterized protein</fullName>
    </submittedName>
</protein>
<dbReference type="Proteomes" id="UP001215598">
    <property type="component" value="Unassembled WGS sequence"/>
</dbReference>
<dbReference type="AlphaFoldDB" id="A0AAD7J1M1"/>
<accession>A0AAD7J1M1</accession>
<name>A0AAD7J1M1_9AGAR</name>
<comment type="caution">
    <text evidence="1">The sequence shown here is derived from an EMBL/GenBank/DDBJ whole genome shotgun (WGS) entry which is preliminary data.</text>
</comment>
<sequence>PDWLVPNQKRNTESRTGILFLQNVKLSTSLCYQAACAGVSDSEVLMIDLVSLGQWTHWLVLLDLPPELVEQIIDDAWGCLSTSNHRHGYFVTQWMLVSGDWLKIVLFVVFRGRCWEIPAYDWWPKEHPLTELHISFAYTSPHPIALLDAPRGTFFPRRWSGDLPTGCCFRGVRKLVVRDANADFVAFMTIACPQLERIESTAEFRAEDVPPHVPKYVRDRLQLVRLPRTATYPGLTANDTMLYPSLEYSPTTRDELGTLSESDCPFLPFPRSQEEVSSPSKRRNADLITCQYSPL</sequence>
<evidence type="ECO:0000313" key="1">
    <source>
        <dbReference type="EMBL" id="KAJ7755160.1"/>
    </source>
</evidence>
<evidence type="ECO:0000313" key="2">
    <source>
        <dbReference type="Proteomes" id="UP001215598"/>
    </source>
</evidence>
<dbReference type="EMBL" id="JARKIB010000050">
    <property type="protein sequence ID" value="KAJ7755160.1"/>
    <property type="molecule type" value="Genomic_DNA"/>
</dbReference>